<gene>
    <name evidence="1" type="ORF">MLD38_020765</name>
</gene>
<proteinExistence type="predicted"/>
<keyword evidence="2" id="KW-1185">Reference proteome</keyword>
<dbReference type="EMBL" id="CM042885">
    <property type="protein sequence ID" value="KAI4364709.1"/>
    <property type="molecule type" value="Genomic_DNA"/>
</dbReference>
<evidence type="ECO:0000313" key="1">
    <source>
        <dbReference type="EMBL" id="KAI4364709.1"/>
    </source>
</evidence>
<dbReference type="Proteomes" id="UP001057402">
    <property type="component" value="Chromosome 6"/>
</dbReference>
<accession>A0ACB9QDW2</accession>
<comment type="caution">
    <text evidence="1">The sequence shown here is derived from an EMBL/GenBank/DDBJ whole genome shotgun (WGS) entry which is preliminary data.</text>
</comment>
<reference evidence="2" key="1">
    <citation type="journal article" date="2023" name="Front. Plant Sci.">
        <title>Chromosomal-level genome assembly of Melastoma candidum provides insights into trichome evolution.</title>
        <authorList>
            <person name="Zhong Y."/>
            <person name="Wu W."/>
            <person name="Sun C."/>
            <person name="Zou P."/>
            <person name="Liu Y."/>
            <person name="Dai S."/>
            <person name="Zhou R."/>
        </authorList>
    </citation>
    <scope>NUCLEOTIDE SEQUENCE [LARGE SCALE GENOMIC DNA]</scope>
</reference>
<sequence length="232" mass="26616">MIPRRDEGSRVRPRFSGAKVRNVDVVVGLLEELGAGSSYGLFEVQVKGDRKGDEEKRAGDEEKGDYYVNMGHGIRTLREDFPAIFHRELNFDIYREDIVFKDPINTIMGIDRYKSIFWGLRFHGRIFFRALWVDIVSVWQPVENVLVVRWTVHGVPRVPWESRGRFDGTSLYKFDKHGKIFEHRVDNVALNSPPKFKVPSLGELIEFLGCPSHAKPTYFDGSPSSSSSSPRK</sequence>
<evidence type="ECO:0000313" key="2">
    <source>
        <dbReference type="Proteomes" id="UP001057402"/>
    </source>
</evidence>
<name>A0ACB9QDW2_9MYRT</name>
<organism evidence="1 2">
    <name type="scientific">Melastoma candidum</name>
    <dbReference type="NCBI Taxonomy" id="119954"/>
    <lineage>
        <taxon>Eukaryota</taxon>
        <taxon>Viridiplantae</taxon>
        <taxon>Streptophyta</taxon>
        <taxon>Embryophyta</taxon>
        <taxon>Tracheophyta</taxon>
        <taxon>Spermatophyta</taxon>
        <taxon>Magnoliopsida</taxon>
        <taxon>eudicotyledons</taxon>
        <taxon>Gunneridae</taxon>
        <taxon>Pentapetalae</taxon>
        <taxon>rosids</taxon>
        <taxon>malvids</taxon>
        <taxon>Myrtales</taxon>
        <taxon>Melastomataceae</taxon>
        <taxon>Melastomatoideae</taxon>
        <taxon>Melastomateae</taxon>
        <taxon>Melastoma</taxon>
    </lineage>
</organism>
<protein>
    <submittedName>
        <fullName evidence="1">Uncharacterized protein</fullName>
    </submittedName>
</protein>